<dbReference type="SUPFAM" id="SSF56784">
    <property type="entry name" value="HAD-like"/>
    <property type="match status" value="1"/>
</dbReference>
<dbReference type="GO" id="GO:0016787">
    <property type="term" value="F:hydrolase activity"/>
    <property type="evidence" value="ECO:0007669"/>
    <property type="project" value="UniProtKB-KW"/>
</dbReference>
<dbReference type="Gene3D" id="3.40.50.1000">
    <property type="entry name" value="HAD superfamily/HAD-like"/>
    <property type="match status" value="2"/>
</dbReference>
<keyword evidence="2" id="KW-1185">Reference proteome</keyword>
<dbReference type="KEGG" id="cheb:HH215_17740"/>
<dbReference type="EMBL" id="CP051680">
    <property type="protein sequence ID" value="QJD84847.1"/>
    <property type="molecule type" value="Genomic_DNA"/>
</dbReference>
<evidence type="ECO:0000313" key="2">
    <source>
        <dbReference type="Proteomes" id="UP000502248"/>
    </source>
</evidence>
<organism evidence="1 2">
    <name type="scientific">Cohnella herbarum</name>
    <dbReference type="NCBI Taxonomy" id="2728023"/>
    <lineage>
        <taxon>Bacteria</taxon>
        <taxon>Bacillati</taxon>
        <taxon>Bacillota</taxon>
        <taxon>Bacilli</taxon>
        <taxon>Bacillales</taxon>
        <taxon>Paenibacillaceae</taxon>
        <taxon>Cohnella</taxon>
    </lineage>
</organism>
<accession>A0A7Z2ZN99</accession>
<dbReference type="AlphaFoldDB" id="A0A7Z2ZN99"/>
<protein>
    <submittedName>
        <fullName evidence="1">HAD hydrolase family protein</fullName>
    </submittedName>
</protein>
<proteinExistence type="predicted"/>
<dbReference type="Proteomes" id="UP000502248">
    <property type="component" value="Chromosome"/>
</dbReference>
<name>A0A7Z2ZN99_9BACL</name>
<sequence>MIFACDLDQTLIYSRNSMGPIEEDELVPVETYDGDYRSFMTRTANLYLQRLSQNILFVPTTTRIYEQYNRIFGLTEAYSIPSRYAIVSNGGKVLVDGKPDADWEHRVRQAVLAKCAPHLEVKAIFDRLVSEDWVLKDRYCDDLFYSVIVRRDLLPAELMEELESRLRDLGWSSSLQGRKIYLVPDHVSKGSAVRYVKELSGSSFVFAAGDSLLDESMLELADEAMAPNHGELYRKYGVHKHIGFTENSGIRASDEILARLTNRMEVRKAL</sequence>
<dbReference type="Pfam" id="PF08282">
    <property type="entry name" value="Hydrolase_3"/>
    <property type="match status" value="1"/>
</dbReference>
<reference evidence="1 2" key="1">
    <citation type="submission" date="2020-04" db="EMBL/GenBank/DDBJ databases">
        <title>Genome sequencing of novel species.</title>
        <authorList>
            <person name="Heo J."/>
            <person name="Kim S.-J."/>
            <person name="Kim J.-S."/>
            <person name="Hong S.-B."/>
            <person name="Kwon S.-W."/>
        </authorList>
    </citation>
    <scope>NUCLEOTIDE SEQUENCE [LARGE SCALE GENOMIC DNA]</scope>
    <source>
        <strain evidence="1 2">MFER-1</strain>
    </source>
</reference>
<dbReference type="InterPro" id="IPR023214">
    <property type="entry name" value="HAD_sf"/>
</dbReference>
<dbReference type="InterPro" id="IPR036412">
    <property type="entry name" value="HAD-like_sf"/>
</dbReference>
<dbReference type="PIRSF" id="PIRSF030802">
    <property type="entry name" value="UCP030802"/>
    <property type="match status" value="1"/>
</dbReference>
<evidence type="ECO:0000313" key="1">
    <source>
        <dbReference type="EMBL" id="QJD84847.1"/>
    </source>
</evidence>
<gene>
    <name evidence="1" type="ORF">HH215_17740</name>
</gene>
<dbReference type="InterPro" id="IPR024197">
    <property type="entry name" value="TPP-like"/>
</dbReference>
<dbReference type="RefSeq" id="WP_169281127.1">
    <property type="nucleotide sequence ID" value="NZ_CP051680.1"/>
</dbReference>
<keyword evidence="1" id="KW-0378">Hydrolase</keyword>